<feature type="region of interest" description="Disordered" evidence="1">
    <location>
        <begin position="274"/>
        <end position="320"/>
    </location>
</feature>
<dbReference type="EMBL" id="NIRR01000008">
    <property type="protein sequence ID" value="OWP63821.1"/>
    <property type="molecule type" value="Genomic_DNA"/>
</dbReference>
<dbReference type="InterPro" id="IPR026444">
    <property type="entry name" value="Secre_tail"/>
</dbReference>
<dbReference type="RefSeq" id="WP_088463827.1">
    <property type="nucleotide sequence ID" value="NZ_NIRR01000008.1"/>
</dbReference>
<keyword evidence="3" id="KW-1185">Reference proteome</keyword>
<sequence>MKTPLFNPSLALQGQAWRRLLPLLALFVAFGTSFTARAQSNSGTRIVSSTIIIDRGNGNEAFDGKNPTPSKPFNGAELGTFDISDFNLKLLLNGGTIVTQEFSPDVITATGSSIRYRLARREANGTFTDINSPVSVNLPLTNTTVGEPTTKTFSTTVANRNLLTGLVAGEYFVFVQHEVNGSSPGQFGFPAPFTLTDPPGTFYIARFVLQGVRPNEAPTSTTWTGGKDDNWFDPANWSNGVPNSGKDATIPNFGAGSSVQYPNIYSDAIKAPSTNKTTVQNPDGSTSEVTTQVPGYDNTATGPRGASGPAETRSLTMNGTSQAQRSITRLVVGRLNVYGDFNNQQDSFIQRENTFLAFRGTDQAISGSASGLVNVEIDGGGIKTLVANFSIKPGGVLRFINGIVETDISAVTVSFVELSPATNVNNIGIPSARIEGETETTFLRGYVKISETAVAGVTQDFGNIGLSLRFTGNNPGIVTVTRNTAENYASVNNGSNSRPTIRRIFGVRPADQQTNTGGLNATLTFRYLDNELTNLRPNNQTLDESKLALFVSTSGGDTFGQLGRDAFSATTNTLVKNNVTTFATFSLSEFTSPLPVVLTAFNAKRVGDNALITWETVAETDNRGYEVQVSNDGRTYRTLAFVASANSNSKNLLSYSYEDKEANKTGARYYRLRQIDLGGQDHYYAPKVLTFGGSDLAKANLKGFPNPFGDALYLTATSAVAGKAQLSVTDMTGRVVAQHVVELNSGTTDVELPNAARLKTGMYLVRLVLPSGEAQVMRVSKN</sequence>
<comment type="caution">
    <text evidence="2">The sequence shown here is derived from an EMBL/GenBank/DDBJ whole genome shotgun (WGS) entry which is preliminary data.</text>
</comment>
<name>A0A246FM63_9BACT</name>
<dbReference type="Proteomes" id="UP000197277">
    <property type="component" value="Unassembled WGS sequence"/>
</dbReference>
<accession>A0A246FM63</accession>
<dbReference type="AlphaFoldDB" id="A0A246FM63"/>
<gene>
    <name evidence="2" type="ORF">CDA63_07490</name>
</gene>
<evidence type="ECO:0008006" key="4">
    <source>
        <dbReference type="Google" id="ProtNLM"/>
    </source>
</evidence>
<reference evidence="2 3" key="1">
    <citation type="submission" date="2017-06" db="EMBL/GenBank/DDBJ databases">
        <title>Hymenobacter amundsenii sp. nov. isolated from regoliths in Antarctica.</title>
        <authorList>
            <person name="Sedlacek I."/>
            <person name="Kralova S."/>
            <person name="Pantucek R."/>
            <person name="Svec P."/>
            <person name="Holochova P."/>
            <person name="Stankova E."/>
            <person name="Vrbovska V."/>
            <person name="Busse H.-J."/>
        </authorList>
    </citation>
    <scope>NUCLEOTIDE SEQUENCE [LARGE SCALE GENOMIC DNA]</scope>
    <source>
        <strain evidence="2 3">CCM 8682</strain>
    </source>
</reference>
<proteinExistence type="predicted"/>
<evidence type="ECO:0000313" key="3">
    <source>
        <dbReference type="Proteomes" id="UP000197277"/>
    </source>
</evidence>
<dbReference type="NCBIfam" id="TIGR04183">
    <property type="entry name" value="Por_Secre_tail"/>
    <property type="match status" value="1"/>
</dbReference>
<evidence type="ECO:0000256" key="1">
    <source>
        <dbReference type="SAM" id="MobiDB-lite"/>
    </source>
</evidence>
<protein>
    <recommendedName>
        <fullName evidence="4">Secretion system C-terminal sorting domain-containing protein</fullName>
    </recommendedName>
</protein>
<evidence type="ECO:0000313" key="2">
    <source>
        <dbReference type="EMBL" id="OWP63821.1"/>
    </source>
</evidence>
<feature type="compositionally biased region" description="Polar residues" evidence="1">
    <location>
        <begin position="274"/>
        <end position="301"/>
    </location>
</feature>
<dbReference type="OrthoDB" id="663485at2"/>
<organism evidence="2 3">
    <name type="scientific">Hymenobacter amundsenii</name>
    <dbReference type="NCBI Taxonomy" id="2006685"/>
    <lineage>
        <taxon>Bacteria</taxon>
        <taxon>Pseudomonadati</taxon>
        <taxon>Bacteroidota</taxon>
        <taxon>Cytophagia</taxon>
        <taxon>Cytophagales</taxon>
        <taxon>Hymenobacteraceae</taxon>
        <taxon>Hymenobacter</taxon>
    </lineage>
</organism>